<evidence type="ECO:0000313" key="2">
    <source>
        <dbReference type="Proteomes" id="UP000274350"/>
    </source>
</evidence>
<protein>
    <submittedName>
        <fullName evidence="1">Uncharacterized protein</fullName>
    </submittedName>
</protein>
<dbReference type="EMBL" id="CP051152">
    <property type="protein sequence ID" value="QJQ06676.1"/>
    <property type="molecule type" value="Genomic_DNA"/>
</dbReference>
<accession>A0A6M4A5Q9</accession>
<sequence>MQTEIIKVKRSAYAEIIQQSLRALPGVEVRVTSAAGQLCATKKNLLSVQLRASLIQLGPRSMRQLAKATVAVVALVVAKSSAQAQTKIRSENG</sequence>
<organism evidence="1 2">
    <name type="scientific">Undibacterium piscinae</name>
    <dbReference type="NCBI Taxonomy" id="2495591"/>
    <lineage>
        <taxon>Bacteria</taxon>
        <taxon>Pseudomonadati</taxon>
        <taxon>Pseudomonadota</taxon>
        <taxon>Betaproteobacteria</taxon>
        <taxon>Burkholderiales</taxon>
        <taxon>Oxalobacteraceae</taxon>
        <taxon>Undibacterium</taxon>
    </lineage>
</organism>
<evidence type="ECO:0000313" key="1">
    <source>
        <dbReference type="EMBL" id="QJQ06676.1"/>
    </source>
</evidence>
<proteinExistence type="predicted"/>
<reference evidence="1 2" key="1">
    <citation type="journal article" date="2019" name="Int. J. Syst. Evol. Microbiol.">
        <title>Undibacterium piscinae sp. nov., isolated from Korean shiner intestine.</title>
        <authorList>
            <person name="Lee S.Y."/>
            <person name="Kang W."/>
            <person name="Kim P.S."/>
            <person name="Kim H.S."/>
            <person name="Sung H."/>
            <person name="Shin N.R."/>
            <person name="Whon T.W."/>
            <person name="Yun J.H."/>
            <person name="Lee J.Y."/>
            <person name="Lee J.Y."/>
            <person name="Jung M.J."/>
            <person name="Jeong Y.S."/>
            <person name="Tak E.J."/>
            <person name="Han J.E."/>
            <person name="Hyun D.W."/>
            <person name="Kang M.S."/>
            <person name="Lee K.E."/>
            <person name="Lee B.H."/>
            <person name="Bae J.W."/>
        </authorList>
    </citation>
    <scope>NUCLEOTIDE SEQUENCE [LARGE SCALE GENOMIC DNA]</scope>
    <source>
        <strain evidence="1 2">S11R28</strain>
    </source>
</reference>
<name>A0A6M4A5Q9_9BURK</name>
<gene>
    <name evidence="1" type="ORF">EJG51_013400</name>
</gene>
<dbReference type="KEGG" id="upi:EJG51_013400"/>
<dbReference type="AlphaFoldDB" id="A0A6M4A5Q9"/>
<keyword evidence="2" id="KW-1185">Reference proteome</keyword>
<dbReference type="Proteomes" id="UP000274350">
    <property type="component" value="Chromosome"/>
</dbReference>